<dbReference type="InterPro" id="IPR004635">
    <property type="entry name" value="Pept_S49_SppA"/>
</dbReference>
<evidence type="ECO:0000256" key="4">
    <source>
        <dbReference type="ARBA" id="ARBA00022801"/>
    </source>
</evidence>
<dbReference type="GO" id="GO:0008236">
    <property type="term" value="F:serine-type peptidase activity"/>
    <property type="evidence" value="ECO:0007669"/>
    <property type="project" value="UniProtKB-KW"/>
</dbReference>
<feature type="domain" description="Peptidase S49" evidence="9">
    <location>
        <begin position="127"/>
        <end position="280"/>
    </location>
</feature>
<dbReference type="NCBIfam" id="TIGR00706">
    <property type="entry name" value="SppA_dom"/>
    <property type="match status" value="1"/>
</dbReference>
<evidence type="ECO:0000313" key="11">
    <source>
        <dbReference type="Proteomes" id="UP000254893"/>
    </source>
</evidence>
<evidence type="ECO:0000256" key="3">
    <source>
        <dbReference type="ARBA" id="ARBA00022670"/>
    </source>
</evidence>
<dbReference type="Pfam" id="PF01343">
    <property type="entry name" value="Peptidase_S49"/>
    <property type="match status" value="2"/>
</dbReference>
<dbReference type="InterPro" id="IPR047217">
    <property type="entry name" value="S49_SppA_67K_type_N"/>
</dbReference>
<dbReference type="GO" id="GO:0006465">
    <property type="term" value="P:signal peptide processing"/>
    <property type="evidence" value="ECO:0007669"/>
    <property type="project" value="InterPro"/>
</dbReference>
<dbReference type="CDD" id="cd07023">
    <property type="entry name" value="S49_Sppa_N_C"/>
    <property type="match status" value="1"/>
</dbReference>
<dbReference type="InterPro" id="IPR047272">
    <property type="entry name" value="S49_SppA_C"/>
</dbReference>
<evidence type="ECO:0000256" key="2">
    <source>
        <dbReference type="ARBA" id="ARBA00008683"/>
    </source>
</evidence>
<dbReference type="PANTHER" id="PTHR33209:SF1">
    <property type="entry name" value="PEPTIDASE S49 DOMAIN-CONTAINING PROTEIN"/>
    <property type="match status" value="1"/>
</dbReference>
<evidence type="ECO:0000256" key="8">
    <source>
        <dbReference type="SAM" id="Phobius"/>
    </source>
</evidence>
<dbReference type="Proteomes" id="UP000254893">
    <property type="component" value="Unassembled WGS sequence"/>
</dbReference>
<dbReference type="Gene3D" id="3.90.226.10">
    <property type="entry name" value="2-enoyl-CoA Hydratase, Chain A, domain 1"/>
    <property type="match status" value="3"/>
</dbReference>
<dbReference type="EC" id="3.4.21.-" evidence="10"/>
<keyword evidence="6 8" id="KW-0472">Membrane</keyword>
<dbReference type="Gene3D" id="6.20.330.10">
    <property type="match status" value="1"/>
</dbReference>
<keyword evidence="3 10" id="KW-0645">Protease</keyword>
<dbReference type="PIRSF" id="PIRSF001217">
    <property type="entry name" value="Protease_4_SppA"/>
    <property type="match status" value="1"/>
</dbReference>
<dbReference type="CDD" id="cd07018">
    <property type="entry name" value="S49_SppA_67K_type"/>
    <property type="match status" value="1"/>
</dbReference>
<keyword evidence="4 10" id="KW-0378">Hydrolase</keyword>
<accession>A0A380BP94</accession>
<dbReference type="SUPFAM" id="SSF52096">
    <property type="entry name" value="ClpP/crotonase"/>
    <property type="match status" value="2"/>
</dbReference>
<protein>
    <submittedName>
        <fullName evidence="10">Protease 4</fullName>
        <ecNumber evidence="10">3.4.21.-</ecNumber>
    </submittedName>
</protein>
<evidence type="ECO:0000259" key="9">
    <source>
        <dbReference type="Pfam" id="PF01343"/>
    </source>
</evidence>
<dbReference type="RefSeq" id="WP_115169622.1">
    <property type="nucleotide sequence ID" value="NZ_UGYW01000002.1"/>
</dbReference>
<proteinExistence type="inferred from homology"/>
<feature type="transmembrane region" description="Helical" evidence="8">
    <location>
        <begin position="7"/>
        <end position="34"/>
    </location>
</feature>
<dbReference type="NCBIfam" id="TIGR00705">
    <property type="entry name" value="SppA_67K"/>
    <property type="match status" value="1"/>
</dbReference>
<dbReference type="AlphaFoldDB" id="A0A380BP94"/>
<dbReference type="InterPro" id="IPR029045">
    <property type="entry name" value="ClpP/crotonase-like_dom_sf"/>
</dbReference>
<evidence type="ECO:0000256" key="1">
    <source>
        <dbReference type="ARBA" id="ARBA00004370"/>
    </source>
</evidence>
<reference evidence="10 11" key="1">
    <citation type="submission" date="2018-06" db="EMBL/GenBank/DDBJ databases">
        <authorList>
            <consortium name="Pathogen Informatics"/>
            <person name="Doyle S."/>
        </authorList>
    </citation>
    <scope>NUCLEOTIDE SEQUENCE [LARGE SCALE GENOMIC DNA]</scope>
    <source>
        <strain evidence="10 11">NCTC11388</strain>
    </source>
</reference>
<evidence type="ECO:0000256" key="6">
    <source>
        <dbReference type="ARBA" id="ARBA00023136"/>
    </source>
</evidence>
<sequence>MKSFLKYVLATITGIVIATIILFIVIAGIIGSLISSASTDAAPVVADNSVLYITLNHEIKERSETNPLEGVDIPGFGTTKTLGLDDILERIQSAKSDSKIKGIYLNISGVNTGFATLQEIRDALIDFKTSKKFIVSYSEGYTQKAYYLASVADKIYLNPEGSLDFRGLSTSIMFMKDALDKLGVDMQVVKVGTYKSAVEPFMLNGMSQPNRLQVESYLGSLYTTFLDNVSASRKIPADSLRSIADRYAVRDAEDAVRLKLVDAVLYKDELIDEVKKRLNIKDKKKDFSTVSILDYRANSTTSEGEGRVAVLYAEGDIVSGEGESGQIASDKVSRELRKLREDDRVKAVVFRVNSPGGSALASDVIWREVVLTKKVKPVIVSMGDYAASGGYYISAAADSIFAERNTITGSIGVFGLIPNFKGLLNDKLGIHFDGVKTGTYADLMSSPDRPLTAEERNIIQLEVNKTYGSFTKKVAEGRKLSVANVDSIGQGRVWTGEQAVEIGLVDRIGSIGDAIRSAARMAKLKDYKVVKYPSLKDPFSSILSTSREKISVWYMKDQLGDQYRYIQELKSVTQQSGIMAKLPYSIEVH</sequence>
<evidence type="ECO:0000313" key="10">
    <source>
        <dbReference type="EMBL" id="SUJ04589.1"/>
    </source>
</evidence>
<keyword evidence="5" id="KW-0720">Serine protease</keyword>
<keyword evidence="8" id="KW-1133">Transmembrane helix</keyword>
<gene>
    <name evidence="10" type="primary">sppA</name>
    <name evidence="10" type="ORF">NCTC11388_01431</name>
</gene>
<keyword evidence="8" id="KW-0812">Transmembrane</keyword>
<dbReference type="InterPro" id="IPR004634">
    <property type="entry name" value="Pept_S49_pIV"/>
</dbReference>
<feature type="active site" description="Nucleophile" evidence="7">
    <location>
        <position position="388"/>
    </location>
</feature>
<dbReference type="InterPro" id="IPR002142">
    <property type="entry name" value="Peptidase_S49"/>
</dbReference>
<evidence type="ECO:0000256" key="7">
    <source>
        <dbReference type="PIRSR" id="PIRSR001217-1"/>
    </source>
</evidence>
<name>A0A380BP94_SPHSI</name>
<comment type="subcellular location">
    <subcellularLocation>
        <location evidence="1">Membrane</location>
    </subcellularLocation>
</comment>
<feature type="active site" description="Proton donor/acceptor" evidence="7">
    <location>
        <position position="195"/>
    </location>
</feature>
<dbReference type="PANTHER" id="PTHR33209">
    <property type="entry name" value="PROTEASE 4"/>
    <property type="match status" value="1"/>
</dbReference>
<organism evidence="10 11">
    <name type="scientific">Sphingobacterium spiritivorum</name>
    <name type="common">Flavobacterium spiritivorum</name>
    <dbReference type="NCBI Taxonomy" id="258"/>
    <lineage>
        <taxon>Bacteria</taxon>
        <taxon>Pseudomonadati</taxon>
        <taxon>Bacteroidota</taxon>
        <taxon>Sphingobacteriia</taxon>
        <taxon>Sphingobacteriales</taxon>
        <taxon>Sphingobacteriaceae</taxon>
        <taxon>Sphingobacterium</taxon>
    </lineage>
</organism>
<dbReference type="EMBL" id="UGYW01000002">
    <property type="protein sequence ID" value="SUJ04589.1"/>
    <property type="molecule type" value="Genomic_DNA"/>
</dbReference>
<comment type="similarity">
    <text evidence="2">Belongs to the peptidase S49 family.</text>
</comment>
<dbReference type="GO" id="GO:0016020">
    <property type="term" value="C:membrane"/>
    <property type="evidence" value="ECO:0007669"/>
    <property type="project" value="UniProtKB-SubCell"/>
</dbReference>
<feature type="domain" description="Peptidase S49" evidence="9">
    <location>
        <begin position="373"/>
        <end position="524"/>
    </location>
</feature>
<evidence type="ECO:0000256" key="5">
    <source>
        <dbReference type="ARBA" id="ARBA00022825"/>
    </source>
</evidence>